<comment type="caution">
    <text evidence="2">The sequence shown here is derived from an EMBL/GenBank/DDBJ whole genome shotgun (WGS) entry which is preliminary data.</text>
</comment>
<evidence type="ECO:0000313" key="2">
    <source>
        <dbReference type="EMBL" id="GJT98664.1"/>
    </source>
</evidence>
<proteinExistence type="predicted"/>
<dbReference type="EMBL" id="BQNB010020698">
    <property type="protein sequence ID" value="GJT98664.1"/>
    <property type="molecule type" value="Genomic_DNA"/>
</dbReference>
<evidence type="ECO:0000256" key="1">
    <source>
        <dbReference type="SAM" id="Phobius"/>
    </source>
</evidence>
<gene>
    <name evidence="2" type="ORF">Tco_1094182</name>
</gene>
<protein>
    <recommendedName>
        <fullName evidence="4">RNA-directed DNA polymerase, eukaryota</fullName>
    </recommendedName>
</protein>
<keyword evidence="1" id="KW-0472">Membrane</keyword>
<dbReference type="Proteomes" id="UP001151760">
    <property type="component" value="Unassembled WGS sequence"/>
</dbReference>
<evidence type="ECO:0008006" key="4">
    <source>
        <dbReference type="Google" id="ProtNLM"/>
    </source>
</evidence>
<organism evidence="2 3">
    <name type="scientific">Tanacetum coccineum</name>
    <dbReference type="NCBI Taxonomy" id="301880"/>
    <lineage>
        <taxon>Eukaryota</taxon>
        <taxon>Viridiplantae</taxon>
        <taxon>Streptophyta</taxon>
        <taxon>Embryophyta</taxon>
        <taxon>Tracheophyta</taxon>
        <taxon>Spermatophyta</taxon>
        <taxon>Magnoliopsida</taxon>
        <taxon>eudicotyledons</taxon>
        <taxon>Gunneridae</taxon>
        <taxon>Pentapetalae</taxon>
        <taxon>asterids</taxon>
        <taxon>campanulids</taxon>
        <taxon>Asterales</taxon>
        <taxon>Asteraceae</taxon>
        <taxon>Asteroideae</taxon>
        <taxon>Anthemideae</taxon>
        <taxon>Anthemidinae</taxon>
        <taxon>Tanacetum</taxon>
    </lineage>
</organism>
<keyword evidence="1" id="KW-0812">Transmembrane</keyword>
<reference evidence="2" key="2">
    <citation type="submission" date="2022-01" db="EMBL/GenBank/DDBJ databases">
        <authorList>
            <person name="Yamashiro T."/>
            <person name="Shiraishi A."/>
            <person name="Satake H."/>
            <person name="Nakayama K."/>
        </authorList>
    </citation>
    <scope>NUCLEOTIDE SEQUENCE</scope>
</reference>
<sequence length="231" mass="25807">MYEDVLEALPDIHITALDRLWSDHSLILLHVTKTDFGPSPFKPYNSWFYREGFDDLIKLKWIKLDETIVSLKEIKTAVWDCGSSKAHDPDASSTMPQGDNYSFLTLIPKGLHGVLSNAVGSGLIKGINIGRYNITLSHLFYANDVIITTDWSTCDPDNIIRGLESVSIRRIQGIGYGVLEFLGVGTTFDIFQNIHILYLQYGVLVFSGYGILSLFPLWSLVSAGTDTPYLP</sequence>
<keyword evidence="3" id="KW-1185">Reference proteome</keyword>
<evidence type="ECO:0000313" key="3">
    <source>
        <dbReference type="Proteomes" id="UP001151760"/>
    </source>
</evidence>
<keyword evidence="1" id="KW-1133">Transmembrane helix</keyword>
<feature type="transmembrane region" description="Helical" evidence="1">
    <location>
        <begin position="198"/>
        <end position="221"/>
    </location>
</feature>
<accession>A0ABQ5IES6</accession>
<name>A0ABQ5IES6_9ASTR</name>
<reference evidence="2" key="1">
    <citation type="journal article" date="2022" name="Int. J. Mol. Sci.">
        <title>Draft Genome of Tanacetum Coccineum: Genomic Comparison of Closely Related Tanacetum-Family Plants.</title>
        <authorList>
            <person name="Yamashiro T."/>
            <person name="Shiraishi A."/>
            <person name="Nakayama K."/>
            <person name="Satake H."/>
        </authorList>
    </citation>
    <scope>NUCLEOTIDE SEQUENCE</scope>
</reference>